<evidence type="ECO:0000256" key="2">
    <source>
        <dbReference type="ARBA" id="ARBA00009261"/>
    </source>
</evidence>
<keyword evidence="9" id="KW-0614">Plasmid</keyword>
<feature type="transmembrane region" description="Helical" evidence="8">
    <location>
        <begin position="351"/>
        <end position="377"/>
    </location>
</feature>
<proteinExistence type="inferred from homology"/>
<evidence type="ECO:0000313" key="10">
    <source>
        <dbReference type="Proteomes" id="UP001164748"/>
    </source>
</evidence>
<dbReference type="PROSITE" id="PS00873">
    <property type="entry name" value="NA_ALANINE_SYMP"/>
    <property type="match status" value="1"/>
</dbReference>
<evidence type="ECO:0000256" key="6">
    <source>
        <dbReference type="ARBA" id="ARBA00022989"/>
    </source>
</evidence>
<feature type="transmembrane region" description="Helical" evidence="8">
    <location>
        <begin position="97"/>
        <end position="115"/>
    </location>
</feature>
<accession>A0AA47KP48</accession>
<protein>
    <submittedName>
        <fullName evidence="9">Amino acid carrier protein</fullName>
    </submittedName>
</protein>
<feature type="transmembrane region" description="Helical" evidence="8">
    <location>
        <begin position="149"/>
        <end position="170"/>
    </location>
</feature>
<dbReference type="AlphaFoldDB" id="A0AA47KP48"/>
<dbReference type="Gene3D" id="1.20.1740.10">
    <property type="entry name" value="Amino acid/polyamine transporter I"/>
    <property type="match status" value="1"/>
</dbReference>
<organism evidence="9 10">
    <name type="scientific">Salinivibrio kushneri</name>
    <dbReference type="NCBI Taxonomy" id="1908198"/>
    <lineage>
        <taxon>Bacteria</taxon>
        <taxon>Pseudomonadati</taxon>
        <taxon>Pseudomonadota</taxon>
        <taxon>Gammaproteobacteria</taxon>
        <taxon>Vibrionales</taxon>
        <taxon>Vibrionaceae</taxon>
        <taxon>Salinivibrio</taxon>
    </lineage>
</organism>
<keyword evidence="7 8" id="KW-0472">Membrane</keyword>
<evidence type="ECO:0000313" key="9">
    <source>
        <dbReference type="EMBL" id="WBA10423.1"/>
    </source>
</evidence>
<geneLocation type="plasmid" evidence="9 10">
    <name>unnamed</name>
</geneLocation>
<keyword evidence="3 8" id="KW-0813">Transport</keyword>
<feature type="transmembrane region" description="Helical" evidence="8">
    <location>
        <begin position="311"/>
        <end position="331"/>
    </location>
</feature>
<dbReference type="Pfam" id="PF01235">
    <property type="entry name" value="Na_Ala_symp"/>
    <property type="match status" value="1"/>
</dbReference>
<dbReference type="GO" id="GO:0005283">
    <property type="term" value="F:amino acid:sodium symporter activity"/>
    <property type="evidence" value="ECO:0007669"/>
    <property type="project" value="InterPro"/>
</dbReference>
<keyword evidence="8" id="KW-0997">Cell inner membrane</keyword>
<evidence type="ECO:0000256" key="4">
    <source>
        <dbReference type="ARBA" id="ARBA00022475"/>
    </source>
</evidence>
<feature type="transmembrane region" description="Helical" evidence="8">
    <location>
        <begin position="397"/>
        <end position="424"/>
    </location>
</feature>
<dbReference type="Proteomes" id="UP001164748">
    <property type="component" value="Plasmid unnamed"/>
</dbReference>
<dbReference type="EMBL" id="CP114589">
    <property type="protein sequence ID" value="WBA10423.1"/>
    <property type="molecule type" value="Genomic_DNA"/>
</dbReference>
<feature type="transmembrane region" description="Helical" evidence="8">
    <location>
        <begin position="190"/>
        <end position="211"/>
    </location>
</feature>
<dbReference type="GO" id="GO:0005886">
    <property type="term" value="C:plasma membrane"/>
    <property type="evidence" value="ECO:0007669"/>
    <property type="project" value="UniProtKB-SubCell"/>
</dbReference>
<evidence type="ECO:0000256" key="5">
    <source>
        <dbReference type="ARBA" id="ARBA00022692"/>
    </source>
</evidence>
<gene>
    <name evidence="9" type="ORF">N8M53_13790</name>
</gene>
<dbReference type="PANTHER" id="PTHR30330:SF3">
    <property type="entry name" value="TRANSCRIPTIONAL REGULATOR, LRP FAMILY"/>
    <property type="match status" value="1"/>
</dbReference>
<evidence type="ECO:0000256" key="8">
    <source>
        <dbReference type="RuleBase" id="RU363064"/>
    </source>
</evidence>
<evidence type="ECO:0000256" key="7">
    <source>
        <dbReference type="ARBA" id="ARBA00023136"/>
    </source>
</evidence>
<evidence type="ECO:0000256" key="3">
    <source>
        <dbReference type="ARBA" id="ARBA00022448"/>
    </source>
</evidence>
<dbReference type="PRINTS" id="PR00175">
    <property type="entry name" value="NAALASMPORT"/>
</dbReference>
<feature type="transmembrane region" description="Helical" evidence="8">
    <location>
        <begin position="69"/>
        <end position="91"/>
    </location>
</feature>
<dbReference type="PANTHER" id="PTHR30330">
    <property type="entry name" value="AGSS FAMILY TRANSPORTER, SODIUM-ALANINE"/>
    <property type="match status" value="1"/>
</dbReference>
<name>A0AA47KP48_9GAMM</name>
<feature type="transmembrane region" description="Helical" evidence="8">
    <location>
        <begin position="218"/>
        <end position="239"/>
    </location>
</feature>
<evidence type="ECO:0000256" key="1">
    <source>
        <dbReference type="ARBA" id="ARBA00004651"/>
    </source>
</evidence>
<keyword evidence="8" id="KW-0769">Symport</keyword>
<keyword evidence="4" id="KW-1003">Cell membrane</keyword>
<feature type="transmembrane region" description="Helical" evidence="8">
    <location>
        <begin position="251"/>
        <end position="273"/>
    </location>
</feature>
<dbReference type="InterPro" id="IPR001463">
    <property type="entry name" value="Na/Ala_symport"/>
</dbReference>
<sequence length="463" mass="49242">MQNMIEEWINAFVGFIWGKPMLVLLVGGGVFFTLYGKLRPFRYMAHSIKLLTGKVDDGSGHGDLSHRKALAAALSGTLGLGNIAGVALALSAGGPGAVFWMWLTALLGVSTKFYTCTLGVMYRHKDANGNVHGGPMYTVRHGLGPKFKWLAVMFAIAGLMGFVPSFQINQLGAVVQTQLFPGVAWLESSAFSWVMGIVLAVFVGMVIWGGLKRVADVAGALVPLMAGSYMVMAIAALALNAERVPGVFQSIFASALSPDAMFGGLISVIIVGVSRGAFSNEAGIGTEVMAHSAAKTNEPVREGLVASLGPIIDTIIVCSCTALVILVTGVLDQAEGMQGVSLTMAAFKAAFGAPGAWLLAAQVLVLSFTTVFTFWYYGYKCFVYLFGEQAGQYYKYLYLSLVVLGAVLSLDVVFLFLIGAYGLMAVPTMVSALLLAPKVNQAAKTYFASHRYRESHRSQVTDS</sequence>
<dbReference type="NCBIfam" id="TIGR00835">
    <property type="entry name" value="agcS"/>
    <property type="match status" value="1"/>
</dbReference>
<comment type="similarity">
    <text evidence="2 8">Belongs to the alanine or glycine:cation symporter (AGCS) (TC 2.A.25) family.</text>
</comment>
<keyword evidence="5 8" id="KW-0812">Transmembrane</keyword>
<keyword evidence="6 8" id="KW-1133">Transmembrane helix</keyword>
<comment type="subcellular location">
    <subcellularLocation>
        <location evidence="8">Cell inner membrane</location>
        <topology evidence="8">Multi-pass membrane protein</topology>
    </subcellularLocation>
    <subcellularLocation>
        <location evidence="1">Cell membrane</location>
        <topology evidence="1">Multi-pass membrane protein</topology>
    </subcellularLocation>
</comment>
<reference evidence="9" key="1">
    <citation type="submission" date="2022-09" db="EMBL/GenBank/DDBJ databases">
        <authorList>
            <person name="Li Z.-J."/>
        </authorList>
    </citation>
    <scope>NUCLEOTIDE SEQUENCE</scope>
    <source>
        <strain evidence="9">TGB11</strain>
        <plasmid evidence="9">unnamed</plasmid>
    </source>
</reference>
<feature type="transmembrane region" description="Helical" evidence="8">
    <location>
        <begin position="12"/>
        <end position="35"/>
    </location>
</feature>